<dbReference type="AlphaFoldDB" id="A0A1B0A2V6"/>
<reference evidence="3" key="1">
    <citation type="submission" date="2014-03" db="EMBL/GenBank/DDBJ databases">
        <authorList>
            <person name="Aksoy S."/>
            <person name="Warren W."/>
            <person name="Wilson R.K."/>
        </authorList>
    </citation>
    <scope>NUCLEOTIDE SEQUENCE [LARGE SCALE GENOMIC DNA]</scope>
    <source>
        <strain evidence="3">IAEA</strain>
    </source>
</reference>
<organism evidence="2 3">
    <name type="scientific">Glossina pallidipes</name>
    <name type="common">Tsetse fly</name>
    <dbReference type="NCBI Taxonomy" id="7398"/>
    <lineage>
        <taxon>Eukaryota</taxon>
        <taxon>Metazoa</taxon>
        <taxon>Ecdysozoa</taxon>
        <taxon>Arthropoda</taxon>
        <taxon>Hexapoda</taxon>
        <taxon>Insecta</taxon>
        <taxon>Pterygota</taxon>
        <taxon>Neoptera</taxon>
        <taxon>Endopterygota</taxon>
        <taxon>Diptera</taxon>
        <taxon>Brachycera</taxon>
        <taxon>Muscomorpha</taxon>
        <taxon>Hippoboscoidea</taxon>
        <taxon>Glossinidae</taxon>
        <taxon>Glossina</taxon>
    </lineage>
</organism>
<keyword evidence="1" id="KW-1133">Transmembrane helix</keyword>
<dbReference type="Proteomes" id="UP000092445">
    <property type="component" value="Unassembled WGS sequence"/>
</dbReference>
<proteinExistence type="predicted"/>
<accession>A0A1B0A2V6</accession>
<sequence length="206" mass="23828">MKFVLKSCFHQSNVAEMCSGFPIREFNVKSKQSLTNHFPNVYESQRTLSKTEAIHSIKLKLNQLMLILSTRSFTRSGIAFVGIRRFIMPARKEDITLHQAMLADSSCNKLHKLVTINERWLQQTHTAQDITMTFRYDVCVYLYARIIIISIIIAAIGKLKYAKLFIVFVYPSTDDQNPNQFARYAQLKRVSWLDGWTAKRTGIVND</sequence>
<feature type="transmembrane region" description="Helical" evidence="1">
    <location>
        <begin position="140"/>
        <end position="157"/>
    </location>
</feature>
<dbReference type="EnsemblMetazoa" id="GPAI032794-RA">
    <property type="protein sequence ID" value="GPAI032794-PA"/>
    <property type="gene ID" value="GPAI032794"/>
</dbReference>
<keyword evidence="1" id="KW-0812">Transmembrane</keyword>
<name>A0A1B0A2V6_GLOPL</name>
<dbReference type="VEuPathDB" id="VectorBase:GPAI032794"/>
<protein>
    <submittedName>
        <fullName evidence="2">Uncharacterized protein</fullName>
    </submittedName>
</protein>
<reference evidence="2" key="2">
    <citation type="submission" date="2020-05" db="UniProtKB">
        <authorList>
            <consortium name="EnsemblMetazoa"/>
        </authorList>
    </citation>
    <scope>IDENTIFICATION</scope>
    <source>
        <strain evidence="2">IAEA</strain>
    </source>
</reference>
<keyword evidence="1" id="KW-0472">Membrane</keyword>
<keyword evidence="3" id="KW-1185">Reference proteome</keyword>
<evidence type="ECO:0000313" key="2">
    <source>
        <dbReference type="EnsemblMetazoa" id="GPAI032794-PA"/>
    </source>
</evidence>
<evidence type="ECO:0000256" key="1">
    <source>
        <dbReference type="SAM" id="Phobius"/>
    </source>
</evidence>
<evidence type="ECO:0000313" key="3">
    <source>
        <dbReference type="Proteomes" id="UP000092445"/>
    </source>
</evidence>